<reference evidence="1 2" key="1">
    <citation type="submission" date="2019-04" db="EMBL/GenBank/DDBJ databases">
        <title>An improved genome assembly and genetic linkage map for asparagus bean, Vigna unguiculata ssp. sesquipedialis.</title>
        <authorList>
            <person name="Xia Q."/>
            <person name="Zhang R."/>
            <person name="Dong Y."/>
        </authorList>
    </citation>
    <scope>NUCLEOTIDE SEQUENCE [LARGE SCALE GENOMIC DNA]</scope>
    <source>
        <tissue evidence="1">Leaf</tissue>
    </source>
</reference>
<dbReference type="EMBL" id="CP039353">
    <property type="protein sequence ID" value="QCE05446.1"/>
    <property type="molecule type" value="Genomic_DNA"/>
</dbReference>
<name>A0A4D6MVF3_VIGUN</name>
<evidence type="ECO:0000313" key="2">
    <source>
        <dbReference type="Proteomes" id="UP000501690"/>
    </source>
</evidence>
<sequence>MDEPPTLTSQIFIFPLPLNIGSDQTLEHLPSSSSKEKLKGFFDFHLQLLQCTTIPAQAPTSAATGLATIRSFVGVVTRSSSTQRTPSSSSFTHNRNYSSLDRYHSPRQPSWFVASSTAILFSNHCWSYSRSWRTIPSFHLLLSKLTNWLHAWVDVLAKSSNCDPSLPLKPVVGARVLTFKPYTIIGLYRKRLGHYTIPEEMDEVCAWLTSKLVHNNTSAGTNVGGDRAGHHPKFRRRRHPIFFHATHTFLFFLHAQPQLLLPRSLPQSASTILTNWLHAWVDVLAKSSNCDPSLPLKPVVGARVLTFKPYTIIGLYRKRLGHYTIPEEMDEVCAWLTSKLVHNNTSAGTNVGGDRAGHHPKFRRRRHPIFFHATHTFLFFLHAQPQLLLPRSLPQSASTILTNWLHAWVDVLAKSSNCDPSLPLKPVVGARVLTFKPYTIIGLYR</sequence>
<dbReference type="Proteomes" id="UP000501690">
    <property type="component" value="Linkage Group LG9"/>
</dbReference>
<evidence type="ECO:0000313" key="1">
    <source>
        <dbReference type="EMBL" id="QCE05446.1"/>
    </source>
</evidence>
<dbReference type="AlphaFoldDB" id="A0A4D6MVF3"/>
<accession>A0A4D6MVF3</accession>
<organism evidence="1 2">
    <name type="scientific">Vigna unguiculata</name>
    <name type="common">Cowpea</name>
    <dbReference type="NCBI Taxonomy" id="3917"/>
    <lineage>
        <taxon>Eukaryota</taxon>
        <taxon>Viridiplantae</taxon>
        <taxon>Streptophyta</taxon>
        <taxon>Embryophyta</taxon>
        <taxon>Tracheophyta</taxon>
        <taxon>Spermatophyta</taxon>
        <taxon>Magnoliopsida</taxon>
        <taxon>eudicotyledons</taxon>
        <taxon>Gunneridae</taxon>
        <taxon>Pentapetalae</taxon>
        <taxon>rosids</taxon>
        <taxon>fabids</taxon>
        <taxon>Fabales</taxon>
        <taxon>Fabaceae</taxon>
        <taxon>Papilionoideae</taxon>
        <taxon>50 kb inversion clade</taxon>
        <taxon>NPAAA clade</taxon>
        <taxon>indigoferoid/millettioid clade</taxon>
        <taxon>Phaseoleae</taxon>
        <taxon>Vigna</taxon>
    </lineage>
</organism>
<dbReference type="PANTHER" id="PTHR46234">
    <property type="entry name" value="ALPHA/BETA-HYDROLASES SUPERFAMILY PROTEIN"/>
    <property type="match status" value="1"/>
</dbReference>
<gene>
    <name evidence="1" type="ORF">DEO72_LG9g449</name>
</gene>
<proteinExistence type="predicted"/>
<protein>
    <submittedName>
        <fullName evidence="1">Uncharacterized protein</fullName>
    </submittedName>
</protein>
<keyword evidence="2" id="KW-1185">Reference proteome</keyword>